<protein>
    <submittedName>
        <fullName evidence="2">EH_Signature domain-containing protein</fullName>
    </submittedName>
</protein>
<keyword evidence="3" id="KW-1185">Reference proteome</keyword>
<dbReference type="STRING" id="582675.SAMN05192565_13417"/>
<dbReference type="Proteomes" id="UP000199229">
    <property type="component" value="Unassembled WGS sequence"/>
</dbReference>
<proteinExistence type="predicted"/>
<evidence type="ECO:0000313" key="3">
    <source>
        <dbReference type="Proteomes" id="UP000199229"/>
    </source>
</evidence>
<evidence type="ECO:0000259" key="1">
    <source>
        <dbReference type="Pfam" id="PF15611"/>
    </source>
</evidence>
<name>A0A1I2X7H6_9HYPH</name>
<sequence>MSRDDRLARARAPDLPVLPSLKTFSAAAERVLHRWPDVAPDPPERDREQLVLRMQAHFAEDRWDGVRMSLVTAAARAVFDGVRRRRPDLADLRSFYLAEVRASHRTTFLGAMVSVYLESFEVDAPHTRALGEALSAARERFGARWRVLAEGIPEVFRPDVAPEAIARRMVGMRSPWAELKALGLRSPHAPGLMDVVHEAYVARLKPHLIVRTELEQLLSWLKPDGQAAARASGASAAIEAVLGHWRNSNPPDADIDLIIRSLTEFYGDPRVQQGGAWASVPADCLAVIMRWLTGKDIRFFMDVVSAVEDSHMWEPRRRFWLKLHAQRRIDAAWVAFSQSGAEYARRMLNGRGDGSVLSYGQQTAGYSRANTSLLILKCGNKIVVEGSHSYKVHIFREGHPRAPALYQRAYDCEKIRLEPGAEAKSHLGDWQGWVEERI</sequence>
<dbReference type="InterPro" id="IPR028943">
    <property type="entry name" value="ZorC_EH_Signature_dom"/>
</dbReference>
<dbReference type="Pfam" id="PF15611">
    <property type="entry name" value="EH_Signature"/>
    <property type="match status" value="1"/>
</dbReference>
<dbReference type="RefSeq" id="WP_091975097.1">
    <property type="nucleotide sequence ID" value="NZ_FOPM01000034.1"/>
</dbReference>
<dbReference type="EMBL" id="FOPM01000034">
    <property type="protein sequence ID" value="SFH09500.1"/>
    <property type="molecule type" value="Genomic_DNA"/>
</dbReference>
<dbReference type="AlphaFoldDB" id="A0A1I2X7H6"/>
<dbReference type="OrthoDB" id="3035290at2"/>
<feature type="domain" description="Zorya protein ZorC EH" evidence="1">
    <location>
        <begin position="38"/>
        <end position="434"/>
    </location>
</feature>
<gene>
    <name evidence="2" type="ORF">SAMN05192565_13417</name>
</gene>
<evidence type="ECO:0000313" key="2">
    <source>
        <dbReference type="EMBL" id="SFH09500.1"/>
    </source>
</evidence>
<organism evidence="2 3">
    <name type="scientific">Methylobacterium gossipiicola</name>
    <dbReference type="NCBI Taxonomy" id="582675"/>
    <lineage>
        <taxon>Bacteria</taxon>
        <taxon>Pseudomonadati</taxon>
        <taxon>Pseudomonadota</taxon>
        <taxon>Alphaproteobacteria</taxon>
        <taxon>Hyphomicrobiales</taxon>
        <taxon>Methylobacteriaceae</taxon>
        <taxon>Methylobacterium</taxon>
    </lineage>
</organism>
<reference evidence="3" key="1">
    <citation type="submission" date="2016-10" db="EMBL/GenBank/DDBJ databases">
        <authorList>
            <person name="Varghese N."/>
            <person name="Submissions S."/>
        </authorList>
    </citation>
    <scope>NUCLEOTIDE SEQUENCE [LARGE SCALE GENOMIC DNA]</scope>
    <source>
        <strain evidence="3">Gh-105</strain>
    </source>
</reference>
<accession>A0A1I2X7H6</accession>